<dbReference type="EMBL" id="CAMXCT030001436">
    <property type="protein sequence ID" value="CAL4777373.1"/>
    <property type="molecule type" value="Genomic_DNA"/>
</dbReference>
<organism evidence="1">
    <name type="scientific">Cladocopium goreaui</name>
    <dbReference type="NCBI Taxonomy" id="2562237"/>
    <lineage>
        <taxon>Eukaryota</taxon>
        <taxon>Sar</taxon>
        <taxon>Alveolata</taxon>
        <taxon>Dinophyceae</taxon>
        <taxon>Suessiales</taxon>
        <taxon>Symbiodiniaceae</taxon>
        <taxon>Cladocopium</taxon>
    </lineage>
</organism>
<dbReference type="Gene3D" id="3.90.1720.30">
    <property type="entry name" value="PPPDE domains"/>
    <property type="match status" value="1"/>
</dbReference>
<feature type="non-terminal residue" evidence="1">
    <location>
        <position position="843"/>
    </location>
</feature>
<dbReference type="EMBL" id="CAMXCT010001436">
    <property type="protein sequence ID" value="CAI3990061.1"/>
    <property type="molecule type" value="Genomic_DNA"/>
</dbReference>
<dbReference type="AlphaFoldDB" id="A0A9P1CEP2"/>
<sequence length="843" mass="93637">EHDLLAESVANQYGPSEGLHSTDLRHLERPGLLGLVRNCLKAQWVFESGLLAVSTWADRVKRRGNALQNRLALVKANFEDLHDRLRALPSFRRLAFEEIHAAGHWGRKLSGGGSSAEITVPLANHLLQFLQTAPGQVESMIDIGCGWGEWIPAALQKGVGDGRLPESFRYLGVDIAWQPIKHLKEVHKNSFAPKLEFDVLDGVQDELPKGYQVALVRYVFQHLNLRDALNLLRNLRSAVDLVVLSSWPDSENEDLDNFGGSSAYAAMEPSSLGKFKSYDLRKEPFNLPAPLSSWPEMNDGRVMLAYRTTSLGGQGWLKKLMAEGIFAIHGSAGISGGVVSRSRCFFQRGHCKGTRPWTGRAPVETGYMSFVESVAETDTWMMLMDDVWMLDEFGQVVSESCGFGRELRGLQARSAMRSGQCVRLLISMCFMSIFGPAAVTAARPGLEASASLSVDRVAPQSTWDDDGTDELHVCIKLGAEWRGGSCEWFKGEKITEKDWFKERSNIFCAVVGRMFGLKISCQHLLRYFDLSATERLSAPCSFMLVWGALAVRQQCVVSSGHGLSAETCLDAIAAGDPTEALAGRQSRGLQAAAGIMRCLPSQMQNAAMQRRPLARVLEEQNWRAGGIVWRGLAMFEVAVDLTQVASYQDIATSHTDVPEQAYYTSIILQQHEWSPNTIGFVKAEKSSGIKNVDHLQRYWFSDAGVCWSFAAKRFQPPQSHRNKPGTKVFQVGLTSRTGEMLQKCLSPFFEPNSYDHVLKNCNSFTDCALAFLLSKRLPLKYSSAQENVSLLSCPGWQVRKVNEAALKFNLEAVVMKVDENAWRGTSQAERFGQVPDTERFEKS</sequence>
<gene>
    <name evidence="1" type="ORF">C1SCF055_LOCUS17082</name>
</gene>
<accession>A0A9P1CEP2</accession>
<evidence type="ECO:0000313" key="2">
    <source>
        <dbReference type="EMBL" id="CAL1143436.1"/>
    </source>
</evidence>
<comment type="caution">
    <text evidence="1">The sequence shown here is derived from an EMBL/GenBank/DDBJ whole genome shotgun (WGS) entry which is preliminary data.</text>
</comment>
<reference evidence="2" key="2">
    <citation type="submission" date="2024-04" db="EMBL/GenBank/DDBJ databases">
        <authorList>
            <person name="Chen Y."/>
            <person name="Shah S."/>
            <person name="Dougan E. K."/>
            <person name="Thang M."/>
            <person name="Chan C."/>
        </authorList>
    </citation>
    <scope>NUCLEOTIDE SEQUENCE [LARGE SCALE GENOMIC DNA]</scope>
</reference>
<proteinExistence type="predicted"/>
<evidence type="ECO:0000313" key="1">
    <source>
        <dbReference type="EMBL" id="CAI3990061.1"/>
    </source>
</evidence>
<dbReference type="SUPFAM" id="SSF53335">
    <property type="entry name" value="S-adenosyl-L-methionine-dependent methyltransferases"/>
    <property type="match status" value="1"/>
</dbReference>
<dbReference type="CDD" id="cd02440">
    <property type="entry name" value="AdoMet_MTases"/>
    <property type="match status" value="1"/>
</dbReference>
<dbReference type="InterPro" id="IPR029063">
    <property type="entry name" value="SAM-dependent_MTases_sf"/>
</dbReference>
<protein>
    <recommendedName>
        <fullName evidence="4">PPPDE domain-containing protein</fullName>
    </recommendedName>
</protein>
<dbReference type="InterPro" id="IPR042266">
    <property type="entry name" value="PPPDE_sf"/>
</dbReference>
<name>A0A9P1CEP2_9DINO</name>
<reference evidence="1" key="1">
    <citation type="submission" date="2022-10" db="EMBL/GenBank/DDBJ databases">
        <authorList>
            <person name="Chen Y."/>
            <person name="Dougan E. K."/>
            <person name="Chan C."/>
            <person name="Rhodes N."/>
            <person name="Thang M."/>
        </authorList>
    </citation>
    <scope>NUCLEOTIDE SEQUENCE</scope>
</reference>
<evidence type="ECO:0000313" key="3">
    <source>
        <dbReference type="Proteomes" id="UP001152797"/>
    </source>
</evidence>
<dbReference type="EMBL" id="CAMXCT020001436">
    <property type="protein sequence ID" value="CAL1143436.1"/>
    <property type="molecule type" value="Genomic_DNA"/>
</dbReference>
<evidence type="ECO:0008006" key="4">
    <source>
        <dbReference type="Google" id="ProtNLM"/>
    </source>
</evidence>
<dbReference type="Proteomes" id="UP001152797">
    <property type="component" value="Unassembled WGS sequence"/>
</dbReference>
<dbReference type="Gene3D" id="3.40.50.150">
    <property type="entry name" value="Vaccinia Virus protein VP39"/>
    <property type="match status" value="1"/>
</dbReference>
<keyword evidence="3" id="KW-1185">Reference proteome</keyword>